<keyword evidence="2" id="KW-0472">Membrane</keyword>
<evidence type="ECO:0000256" key="2">
    <source>
        <dbReference type="SAM" id="Phobius"/>
    </source>
</evidence>
<feature type="region of interest" description="Disordered" evidence="1">
    <location>
        <begin position="63"/>
        <end position="90"/>
    </location>
</feature>
<feature type="transmembrane region" description="Helical" evidence="2">
    <location>
        <begin position="7"/>
        <end position="26"/>
    </location>
</feature>
<sequence>MSLLASRLVGAALMLAGIAVALWVVFGVPQEWTGGMRWLRSALALASFGAISLAVRFFFPDGSDSSASSPGASPDGIPSGSPDGVGGSWV</sequence>
<organism evidence="3 4">
    <name type="scientific">Streptomyces europaeiscabiei</name>
    <dbReference type="NCBI Taxonomy" id="146819"/>
    <lineage>
        <taxon>Bacteria</taxon>
        <taxon>Bacillati</taxon>
        <taxon>Actinomycetota</taxon>
        <taxon>Actinomycetes</taxon>
        <taxon>Kitasatosporales</taxon>
        <taxon>Streptomycetaceae</taxon>
        <taxon>Streptomyces</taxon>
    </lineage>
</organism>
<gene>
    <name evidence="3" type="ORF">PV662_13795</name>
</gene>
<reference evidence="3 4" key="1">
    <citation type="journal article" date="2023" name="Microb. Genom.">
        <title>Mesoterricola silvestris gen. nov., sp. nov., Mesoterricola sediminis sp. nov., Geothrix oryzae sp. nov., Geothrix edaphica sp. nov., Geothrix rubra sp. nov., and Geothrix limicola sp. nov., six novel members of Acidobacteriota isolated from soils.</title>
        <authorList>
            <person name="Weisberg A.J."/>
            <person name="Pearce E."/>
            <person name="Kramer C.G."/>
            <person name="Chang J.H."/>
            <person name="Clarke C.R."/>
        </authorList>
    </citation>
    <scope>NUCLEOTIDE SEQUENCE [LARGE SCALE GENOMIC DNA]</scope>
    <source>
        <strain evidence="3 4">ID09-01A</strain>
    </source>
</reference>
<protein>
    <recommendedName>
        <fullName evidence="5">Integral membrane protein</fullName>
    </recommendedName>
</protein>
<keyword evidence="2" id="KW-0812">Transmembrane</keyword>
<keyword evidence="2" id="KW-1133">Transmembrane helix</keyword>
<feature type="compositionally biased region" description="Low complexity" evidence="1">
    <location>
        <begin position="63"/>
        <end position="82"/>
    </location>
</feature>
<evidence type="ECO:0000313" key="3">
    <source>
        <dbReference type="EMBL" id="MDX3700826.1"/>
    </source>
</evidence>
<feature type="transmembrane region" description="Helical" evidence="2">
    <location>
        <begin position="38"/>
        <end position="59"/>
    </location>
</feature>
<evidence type="ECO:0000256" key="1">
    <source>
        <dbReference type="SAM" id="MobiDB-lite"/>
    </source>
</evidence>
<name>A0ABU4NDN6_9ACTN</name>
<comment type="caution">
    <text evidence="3">The sequence shown here is derived from an EMBL/GenBank/DDBJ whole genome shotgun (WGS) entry which is preliminary data.</text>
</comment>
<accession>A0ABU4NDN6</accession>
<dbReference type="Proteomes" id="UP001271274">
    <property type="component" value="Unassembled WGS sequence"/>
</dbReference>
<evidence type="ECO:0000313" key="4">
    <source>
        <dbReference type="Proteomes" id="UP001271274"/>
    </source>
</evidence>
<dbReference type="EMBL" id="JARAYU010000003">
    <property type="protein sequence ID" value="MDX3700826.1"/>
    <property type="molecule type" value="Genomic_DNA"/>
</dbReference>
<keyword evidence="4" id="KW-1185">Reference proteome</keyword>
<proteinExistence type="predicted"/>
<dbReference type="RefSeq" id="WP_162948591.1">
    <property type="nucleotide sequence ID" value="NZ_JARAYT010000004.1"/>
</dbReference>
<evidence type="ECO:0008006" key="5">
    <source>
        <dbReference type="Google" id="ProtNLM"/>
    </source>
</evidence>